<feature type="transmembrane region" description="Helical" evidence="2">
    <location>
        <begin position="78"/>
        <end position="101"/>
    </location>
</feature>
<dbReference type="Pfam" id="PF11735">
    <property type="entry name" value="CAP59_mtransfer"/>
    <property type="match status" value="1"/>
</dbReference>
<dbReference type="InterPro" id="IPR021047">
    <property type="entry name" value="Mannosyltransferase_CMT1"/>
</dbReference>
<evidence type="ECO:0000256" key="1">
    <source>
        <dbReference type="SAM" id="MobiDB-lite"/>
    </source>
</evidence>
<reference evidence="3" key="1">
    <citation type="journal article" date="2020" name="Stud. Mycol.">
        <title>101 Dothideomycetes genomes: a test case for predicting lifestyles and emergence of pathogens.</title>
        <authorList>
            <person name="Haridas S."/>
            <person name="Albert R."/>
            <person name="Binder M."/>
            <person name="Bloem J."/>
            <person name="Labutti K."/>
            <person name="Salamov A."/>
            <person name="Andreopoulos B."/>
            <person name="Baker S."/>
            <person name="Barry K."/>
            <person name="Bills G."/>
            <person name="Bluhm B."/>
            <person name="Cannon C."/>
            <person name="Castanera R."/>
            <person name="Culley D."/>
            <person name="Daum C."/>
            <person name="Ezra D."/>
            <person name="Gonzalez J."/>
            <person name="Henrissat B."/>
            <person name="Kuo A."/>
            <person name="Liang C."/>
            <person name="Lipzen A."/>
            <person name="Lutzoni F."/>
            <person name="Magnuson J."/>
            <person name="Mondo S."/>
            <person name="Nolan M."/>
            <person name="Ohm R."/>
            <person name="Pangilinan J."/>
            <person name="Park H.-J."/>
            <person name="Ramirez L."/>
            <person name="Alfaro M."/>
            <person name="Sun H."/>
            <person name="Tritt A."/>
            <person name="Yoshinaga Y."/>
            <person name="Zwiers L.-H."/>
            <person name="Turgeon B."/>
            <person name="Goodwin S."/>
            <person name="Spatafora J."/>
            <person name="Crous P."/>
            <person name="Grigoriev I."/>
        </authorList>
    </citation>
    <scope>NUCLEOTIDE SEQUENCE</scope>
    <source>
        <strain evidence="3">CBS 627.86</strain>
    </source>
</reference>
<dbReference type="GO" id="GO:0016757">
    <property type="term" value="F:glycosyltransferase activity"/>
    <property type="evidence" value="ECO:0007669"/>
    <property type="project" value="UniProtKB-KW"/>
</dbReference>
<keyword evidence="3" id="KW-0808">Transferase</keyword>
<protein>
    <submittedName>
        <fullName evidence="3">Cryptococcal mannosyltransferase 1-domain-containing protein</fullName>
    </submittedName>
</protein>
<keyword evidence="3" id="KW-0328">Glycosyltransferase</keyword>
<keyword evidence="2" id="KW-0812">Transmembrane</keyword>
<proteinExistence type="predicted"/>
<feature type="region of interest" description="Disordered" evidence="1">
    <location>
        <begin position="1"/>
        <end position="23"/>
    </location>
</feature>
<gene>
    <name evidence="3" type="ORF">BDV96DRAFT_590255</name>
</gene>
<dbReference type="PANTHER" id="PTHR34144">
    <property type="entry name" value="CHROMOSOME 8, WHOLE GENOME SHOTGUN SEQUENCE"/>
    <property type="match status" value="1"/>
</dbReference>
<keyword evidence="2" id="KW-0472">Membrane</keyword>
<keyword evidence="4" id="KW-1185">Reference proteome</keyword>
<organism evidence="3 4">
    <name type="scientific">Lophiotrema nucula</name>
    <dbReference type="NCBI Taxonomy" id="690887"/>
    <lineage>
        <taxon>Eukaryota</taxon>
        <taxon>Fungi</taxon>
        <taxon>Dikarya</taxon>
        <taxon>Ascomycota</taxon>
        <taxon>Pezizomycotina</taxon>
        <taxon>Dothideomycetes</taxon>
        <taxon>Pleosporomycetidae</taxon>
        <taxon>Pleosporales</taxon>
        <taxon>Lophiotremataceae</taxon>
        <taxon>Lophiotrema</taxon>
    </lineage>
</organism>
<name>A0A6A5YIS8_9PLEO</name>
<dbReference type="OrthoDB" id="262547at2759"/>
<evidence type="ECO:0000313" key="4">
    <source>
        <dbReference type="Proteomes" id="UP000799770"/>
    </source>
</evidence>
<sequence length="538" mass="60938">MSSRFRSSAHSYEPLPRASLDSEDLPDLERNVSNSSWLSRLGDSIPLTLLPSVKQISNPSTYARLVRPRRRKRSLLRLLYFCIFSIPFICLFLVVFFSLFLPSYTHRPPQYNELRRRSLLKTTPGRANIHNEKVFIAASIYEANGTLTSGAWGQSVLDLVDLLGPENVYLSIYENDPDPLTKRSLDELRKRTPCNSSIVYEDFDLGTLPRVSLPTGETRAKRIAFLAEVRNRALAPIDTAGVEFDRLLFINDVHFNPIDAAQLLLSTNVDTTGRASYGAACAVDFINAFKFYDRFATRDMDGYNMGIPFYPWFTSAGSATSRKDTLSGSDAVRVRSCWGGMTAFEAKWFQDLRKLHGEEPAVSKDVDTRYAVDEPLRFRFEKETFWESSECCLINADLTHLRTGQGMPAESGIYMNPFIRVAYDTRTLSWLSLTRRPEKLYSLMHDILNYFVGFPQGNPRQTEEPGETMTDTIWVYDDPKAAFASNHTSRDLNGHWEQQERIATPGGFCGGRQLLALNDKPEHGEGKWSSIRPPAPPS</sequence>
<evidence type="ECO:0000256" key="2">
    <source>
        <dbReference type="SAM" id="Phobius"/>
    </source>
</evidence>
<dbReference type="EMBL" id="ML977358">
    <property type="protein sequence ID" value="KAF2106945.1"/>
    <property type="molecule type" value="Genomic_DNA"/>
</dbReference>
<feature type="compositionally biased region" description="Polar residues" evidence="1">
    <location>
        <begin position="1"/>
        <end position="10"/>
    </location>
</feature>
<dbReference type="AlphaFoldDB" id="A0A6A5YIS8"/>
<dbReference type="PANTHER" id="PTHR34144:SF8">
    <property type="entry name" value="GLYCOSYLTRANSFERASE FAMILY 69 PROTEIN"/>
    <property type="match status" value="1"/>
</dbReference>
<evidence type="ECO:0000313" key="3">
    <source>
        <dbReference type="EMBL" id="KAF2106945.1"/>
    </source>
</evidence>
<keyword evidence="2" id="KW-1133">Transmembrane helix</keyword>
<dbReference type="Proteomes" id="UP000799770">
    <property type="component" value="Unassembled WGS sequence"/>
</dbReference>
<accession>A0A6A5YIS8</accession>
<feature type="region of interest" description="Disordered" evidence="1">
    <location>
        <begin position="519"/>
        <end position="538"/>
    </location>
</feature>